<dbReference type="Proteomes" id="UP000222564">
    <property type="component" value="Unassembled WGS sequence"/>
</dbReference>
<dbReference type="AlphaFoldDB" id="A0A2C6MDQ8"/>
<reference evidence="1 2" key="1">
    <citation type="submission" date="2013-09" db="EMBL/GenBank/DDBJ databases">
        <title>Biodegradation of hydrocarbons in the deep terrestrial subsurface : characterization of a microbial consortium composed of two Desulfotomaculum species originating from a deep geological formation.</title>
        <authorList>
            <person name="Aullo T."/>
            <person name="Berlendis S."/>
            <person name="Lascourreges J.-F."/>
            <person name="Dessort D."/>
            <person name="Saint-Laurent S."/>
            <person name="Schraauwers B."/>
            <person name="Mas J."/>
            <person name="Magot M."/>
            <person name="Ranchou-Peyruse A."/>
        </authorList>
    </citation>
    <scope>NUCLEOTIDE SEQUENCE [LARGE SCALE GENOMIC DNA]</scope>
    <source>
        <strain evidence="1 2">Bs107</strain>
    </source>
</reference>
<comment type="caution">
    <text evidence="1">The sequence shown here is derived from an EMBL/GenBank/DDBJ whole genome shotgun (WGS) entry which is preliminary data.</text>
</comment>
<evidence type="ECO:0000313" key="2">
    <source>
        <dbReference type="Proteomes" id="UP000222564"/>
    </source>
</evidence>
<proteinExistence type="predicted"/>
<protein>
    <submittedName>
        <fullName evidence="1">Uncharacterized protein</fullName>
    </submittedName>
</protein>
<sequence length="31" mass="3774">MAQAIVERQYSLQPELRKNMTNTSMRNLYRM</sequence>
<dbReference type="EMBL" id="AWQQ01000020">
    <property type="protein sequence ID" value="PHJ39429.1"/>
    <property type="molecule type" value="Genomic_DNA"/>
</dbReference>
<keyword evidence="2" id="KW-1185">Reference proteome</keyword>
<gene>
    <name evidence="1" type="ORF">P378_03205</name>
</gene>
<accession>A0A2C6MDQ8</accession>
<name>A0A2C6MDQ8_9FIRM</name>
<organism evidence="1 2">
    <name type="scientific">Desulforamulus profundi</name>
    <dbReference type="NCBI Taxonomy" id="1383067"/>
    <lineage>
        <taxon>Bacteria</taxon>
        <taxon>Bacillati</taxon>
        <taxon>Bacillota</taxon>
        <taxon>Clostridia</taxon>
        <taxon>Eubacteriales</taxon>
        <taxon>Peptococcaceae</taxon>
        <taxon>Desulforamulus</taxon>
    </lineage>
</organism>
<evidence type="ECO:0000313" key="1">
    <source>
        <dbReference type="EMBL" id="PHJ39429.1"/>
    </source>
</evidence>